<feature type="region of interest" description="Disordered" evidence="4">
    <location>
        <begin position="1"/>
        <end position="69"/>
    </location>
</feature>
<dbReference type="SUPFAM" id="SSF52113">
    <property type="entry name" value="BRCT domain"/>
    <property type="match status" value="1"/>
</dbReference>
<proteinExistence type="inferred from homology"/>
<dbReference type="FunFam" id="3.40.50.300:FF:000395">
    <property type="entry name" value="Replication factor C subunit 1"/>
    <property type="match status" value="1"/>
</dbReference>
<dbReference type="KEGG" id="goe:100907287"/>
<dbReference type="Gene3D" id="1.20.272.10">
    <property type="match status" value="1"/>
</dbReference>
<dbReference type="InterPro" id="IPR003959">
    <property type="entry name" value="ATPase_AAA_core"/>
</dbReference>
<comment type="similarity">
    <text evidence="1">Belongs to the activator 1 large subunit family.</text>
</comment>
<dbReference type="InterPro" id="IPR036420">
    <property type="entry name" value="BRCT_dom_sf"/>
</dbReference>
<dbReference type="GO" id="GO:0005634">
    <property type="term" value="C:nucleus"/>
    <property type="evidence" value="ECO:0007669"/>
    <property type="project" value="TreeGrafter"/>
</dbReference>
<dbReference type="SUPFAM" id="SSF48019">
    <property type="entry name" value="post-AAA+ oligomerization domain-like"/>
    <property type="match status" value="1"/>
</dbReference>
<dbReference type="Pfam" id="PF08519">
    <property type="entry name" value="RFC1"/>
    <property type="match status" value="1"/>
</dbReference>
<dbReference type="Pfam" id="PF25361">
    <property type="entry name" value="AAA_lid_RFC1"/>
    <property type="match status" value="1"/>
</dbReference>
<dbReference type="GO" id="GO:0005663">
    <property type="term" value="C:DNA replication factor C complex"/>
    <property type="evidence" value="ECO:0007669"/>
    <property type="project" value="InterPro"/>
</dbReference>
<evidence type="ECO:0000256" key="4">
    <source>
        <dbReference type="SAM" id="MobiDB-lite"/>
    </source>
</evidence>
<feature type="compositionally biased region" description="Acidic residues" evidence="4">
    <location>
        <begin position="721"/>
        <end position="739"/>
    </location>
</feature>
<dbReference type="SUPFAM" id="SSF52540">
    <property type="entry name" value="P-loop containing nucleoside triphosphate hydrolases"/>
    <property type="match status" value="1"/>
</dbReference>
<dbReference type="Pfam" id="PF00004">
    <property type="entry name" value="AAA"/>
    <property type="match status" value="1"/>
</dbReference>
<evidence type="ECO:0000256" key="1">
    <source>
        <dbReference type="ARBA" id="ARBA00006116"/>
    </source>
</evidence>
<dbReference type="PROSITE" id="PS50172">
    <property type="entry name" value="BRCT"/>
    <property type="match status" value="1"/>
</dbReference>
<feature type="region of interest" description="Disordered" evidence="4">
    <location>
        <begin position="703"/>
        <end position="739"/>
    </location>
</feature>
<dbReference type="InterPro" id="IPR012178">
    <property type="entry name" value="RFC1"/>
</dbReference>
<feature type="region of interest" description="Disordered" evidence="4">
    <location>
        <begin position="173"/>
        <end position="228"/>
    </location>
</feature>
<dbReference type="Gene3D" id="3.40.50.300">
    <property type="entry name" value="P-loop containing nucleotide triphosphate hydrolases"/>
    <property type="match status" value="1"/>
</dbReference>
<organism evidence="6 7">
    <name type="scientific">Galendromus occidentalis</name>
    <name type="common">western predatory mite</name>
    <dbReference type="NCBI Taxonomy" id="34638"/>
    <lineage>
        <taxon>Eukaryota</taxon>
        <taxon>Metazoa</taxon>
        <taxon>Ecdysozoa</taxon>
        <taxon>Arthropoda</taxon>
        <taxon>Chelicerata</taxon>
        <taxon>Arachnida</taxon>
        <taxon>Acari</taxon>
        <taxon>Parasitiformes</taxon>
        <taxon>Mesostigmata</taxon>
        <taxon>Gamasina</taxon>
        <taxon>Phytoseioidea</taxon>
        <taxon>Phytoseiidae</taxon>
        <taxon>Typhlodrominae</taxon>
        <taxon>Galendromus</taxon>
    </lineage>
</organism>
<evidence type="ECO:0000313" key="7">
    <source>
        <dbReference type="RefSeq" id="XP_003745669.2"/>
    </source>
</evidence>
<dbReference type="GO" id="GO:0005524">
    <property type="term" value="F:ATP binding"/>
    <property type="evidence" value="ECO:0007669"/>
    <property type="project" value="InterPro"/>
</dbReference>
<dbReference type="Gene3D" id="1.10.8.60">
    <property type="match status" value="1"/>
</dbReference>
<dbReference type="InterPro" id="IPR001357">
    <property type="entry name" value="BRCT_dom"/>
</dbReference>
<evidence type="ECO:0000313" key="6">
    <source>
        <dbReference type="Proteomes" id="UP000694867"/>
    </source>
</evidence>
<evidence type="ECO:0000259" key="5">
    <source>
        <dbReference type="PROSITE" id="PS50172"/>
    </source>
</evidence>
<dbReference type="InterPro" id="IPR027417">
    <property type="entry name" value="P-loop_NTPase"/>
</dbReference>
<dbReference type="Proteomes" id="UP000694867">
    <property type="component" value="Unplaced"/>
</dbReference>
<dbReference type="GO" id="GO:0016887">
    <property type="term" value="F:ATP hydrolysis activity"/>
    <property type="evidence" value="ECO:0007669"/>
    <property type="project" value="InterPro"/>
</dbReference>
<dbReference type="FunFam" id="1.20.272.10:FF:000005">
    <property type="entry name" value="Replication factor C subunit 1"/>
    <property type="match status" value="1"/>
</dbReference>
<dbReference type="CDD" id="cd00009">
    <property type="entry name" value="AAA"/>
    <property type="match status" value="1"/>
</dbReference>
<dbReference type="PANTHER" id="PTHR23389">
    <property type="entry name" value="CHROMOSOME TRANSMISSION FIDELITY FACTOR 18"/>
    <property type="match status" value="1"/>
</dbReference>
<dbReference type="GO" id="GO:0003677">
    <property type="term" value="F:DNA binding"/>
    <property type="evidence" value="ECO:0007669"/>
    <property type="project" value="InterPro"/>
</dbReference>
<dbReference type="InterPro" id="IPR013725">
    <property type="entry name" value="DNA_replication_fac_RFC1_C"/>
</dbReference>
<dbReference type="RefSeq" id="XP_003745669.2">
    <property type="nucleotide sequence ID" value="XM_003745621.2"/>
</dbReference>
<dbReference type="GO" id="GO:0006281">
    <property type="term" value="P:DNA repair"/>
    <property type="evidence" value="ECO:0007669"/>
    <property type="project" value="InterPro"/>
</dbReference>
<keyword evidence="3" id="KW-0235">DNA replication</keyword>
<name>A0AAJ6VZK2_9ACAR</name>
<dbReference type="Pfam" id="PF00533">
    <property type="entry name" value="BRCT"/>
    <property type="match status" value="1"/>
</dbReference>
<keyword evidence="6" id="KW-1185">Reference proteome</keyword>
<dbReference type="GO" id="GO:0003689">
    <property type="term" value="F:DNA clamp loader activity"/>
    <property type="evidence" value="ECO:0007669"/>
    <property type="project" value="InterPro"/>
</dbReference>
<feature type="compositionally biased region" description="Basic and acidic residues" evidence="4">
    <location>
        <begin position="186"/>
        <end position="209"/>
    </location>
</feature>
<dbReference type="PANTHER" id="PTHR23389:SF6">
    <property type="entry name" value="REPLICATION FACTOR C SUBUNIT 1"/>
    <property type="match status" value="1"/>
</dbReference>
<evidence type="ECO:0000256" key="3">
    <source>
        <dbReference type="ARBA" id="ARBA00022705"/>
    </source>
</evidence>
<evidence type="ECO:0000256" key="2">
    <source>
        <dbReference type="ARBA" id="ARBA00020401"/>
    </source>
</evidence>
<dbReference type="GeneID" id="100907287"/>
<dbReference type="PIRSF" id="PIRSF036578">
    <property type="entry name" value="RFC1"/>
    <property type="match status" value="1"/>
</dbReference>
<protein>
    <recommendedName>
        <fullName evidence="2">Replication factor C subunit 1</fullName>
    </recommendedName>
</protein>
<dbReference type="SMART" id="SM00382">
    <property type="entry name" value="AAA"/>
    <property type="match status" value="1"/>
</dbReference>
<dbReference type="InterPro" id="IPR003593">
    <property type="entry name" value="AAA+_ATPase"/>
</dbReference>
<dbReference type="Gene3D" id="3.40.50.10190">
    <property type="entry name" value="BRCT domain"/>
    <property type="match status" value="1"/>
</dbReference>
<dbReference type="GO" id="GO:0006260">
    <property type="term" value="P:DNA replication"/>
    <property type="evidence" value="ECO:0007669"/>
    <property type="project" value="UniProtKB-KW"/>
</dbReference>
<sequence>MGDEAPKKRKIESDEEVESATKRRKETSAPEPSPRGRASTGNGASYLAYLNREPPRHLGEKDHPEGSPECMKKFTIVMTGVMDYVEKDEIKRIVEQCGGKITSSISGKTTHLIAGRDAGPAKVARAQAVGAKVLEELEWFDYVESITDTSKAFKAKERVDPVEEVMMEIEEAEAKAKAKKSSPRKPKSDPAREGAHSKTRSSPEKRKETQSAAACGSESQPSTSAAKAPPALMWVDKYMPSATKQIIGQQGDQSNVAKLRRWLTQWSTKQKAPFNKFKNPTGAGLRAALLSGPPGVGKTTSAHLVCKELGFEIIEMNASDTRSKRSLKEEVATLLSNRTLNSTNAKRKHVLIMDEVDGMSGNQDRGGMQELIQLIKSSMVPIICICNDRTHPKMRSLVNYCFDLRFYKPQVKQIQAALMSLCFKEGVKVPPKTIEEIIVASNQDIRQCVHSLNLFCAINDSSSKQQVTKDVKIGPFDVVKKFLVSSEGGSLNLNERQSLFFNDYNAVPLFVQENYIKVQPKNCVRKRDLLQRLSDSSEAICIGDTVDRQIRSSNAWALLSVQAMYAAVIPSVRMQGTMREMVNFPGWFGKYSTTGKHARQAQALNAHMKCLISGDTFETTTQYMPLMTKKIMMPLLKEGESGVDKVVNFMDAYSLQRSDVDAMLELTSWNTQGKDPFADVPSKVKAKLTRSLNKHQMLRYATDDMIKSKGKKMKKEKSNGGDDEDVDDLSEDEVEVDFD</sequence>
<accession>A0AAJ6VZK2</accession>
<dbReference type="AlphaFoldDB" id="A0AAJ6VZK2"/>
<dbReference type="CTD" id="100035172"/>
<gene>
    <name evidence="7" type="primary">LOC100907287</name>
</gene>
<feature type="compositionally biased region" description="Basic and acidic residues" evidence="4">
    <location>
        <begin position="53"/>
        <end position="69"/>
    </location>
</feature>
<dbReference type="InterPro" id="IPR008921">
    <property type="entry name" value="DNA_pol3_clamp-load_cplx_C"/>
</dbReference>
<reference evidence="7" key="1">
    <citation type="submission" date="2025-08" db="UniProtKB">
        <authorList>
            <consortium name="RefSeq"/>
        </authorList>
    </citation>
    <scope>IDENTIFICATION</scope>
</reference>
<dbReference type="SMART" id="SM00292">
    <property type="entry name" value="BRCT"/>
    <property type="match status" value="1"/>
</dbReference>
<feature type="domain" description="BRCT" evidence="5">
    <location>
        <begin position="66"/>
        <end position="140"/>
    </location>
</feature>